<dbReference type="EMBL" id="GL735683">
    <property type="protein sequence ID" value="EFX60735.1"/>
    <property type="molecule type" value="Genomic_DNA"/>
</dbReference>
<dbReference type="Proteomes" id="UP000000305">
    <property type="component" value="Unassembled WGS sequence"/>
</dbReference>
<protein>
    <submittedName>
        <fullName evidence="1">Uncharacterized protein</fullName>
    </submittedName>
</protein>
<reference evidence="1 2" key="1">
    <citation type="journal article" date="2011" name="Science">
        <title>The ecoresponsive genome of Daphnia pulex.</title>
        <authorList>
            <person name="Colbourne J.K."/>
            <person name="Pfrender M.E."/>
            <person name="Gilbert D."/>
            <person name="Thomas W.K."/>
            <person name="Tucker A."/>
            <person name="Oakley T.H."/>
            <person name="Tokishita S."/>
            <person name="Aerts A."/>
            <person name="Arnold G.J."/>
            <person name="Basu M.K."/>
            <person name="Bauer D.J."/>
            <person name="Caceres C.E."/>
            <person name="Carmel L."/>
            <person name="Casola C."/>
            <person name="Choi J.H."/>
            <person name="Detter J.C."/>
            <person name="Dong Q."/>
            <person name="Dusheyko S."/>
            <person name="Eads B.D."/>
            <person name="Frohlich T."/>
            <person name="Geiler-Samerotte K.A."/>
            <person name="Gerlach D."/>
            <person name="Hatcher P."/>
            <person name="Jogdeo S."/>
            <person name="Krijgsveld J."/>
            <person name="Kriventseva E.V."/>
            <person name="Kultz D."/>
            <person name="Laforsch C."/>
            <person name="Lindquist E."/>
            <person name="Lopez J."/>
            <person name="Manak J.R."/>
            <person name="Muller J."/>
            <person name="Pangilinan J."/>
            <person name="Patwardhan R.P."/>
            <person name="Pitluck S."/>
            <person name="Pritham E.J."/>
            <person name="Rechtsteiner A."/>
            <person name="Rho M."/>
            <person name="Rogozin I.B."/>
            <person name="Sakarya O."/>
            <person name="Salamov A."/>
            <person name="Schaack S."/>
            <person name="Shapiro H."/>
            <person name="Shiga Y."/>
            <person name="Skalitzky C."/>
            <person name="Smith Z."/>
            <person name="Souvorov A."/>
            <person name="Sung W."/>
            <person name="Tang Z."/>
            <person name="Tsuchiya D."/>
            <person name="Tu H."/>
            <person name="Vos H."/>
            <person name="Wang M."/>
            <person name="Wolf Y.I."/>
            <person name="Yamagata H."/>
            <person name="Yamada T."/>
            <person name="Ye Y."/>
            <person name="Shaw J.R."/>
            <person name="Andrews J."/>
            <person name="Crease T.J."/>
            <person name="Tang H."/>
            <person name="Lucas S.M."/>
            <person name="Robertson H.M."/>
            <person name="Bork P."/>
            <person name="Koonin E.V."/>
            <person name="Zdobnov E.M."/>
            <person name="Grigoriev I.V."/>
            <person name="Lynch M."/>
            <person name="Boore J.L."/>
        </authorList>
    </citation>
    <scope>NUCLEOTIDE SEQUENCE [LARGE SCALE GENOMIC DNA]</scope>
</reference>
<keyword evidence="2" id="KW-1185">Reference proteome</keyword>
<dbReference type="InParanoid" id="E9I5J5"/>
<sequence length="56" mass="6164">MTYIKYPSCLKSTQSYRTVSSGPSPSTPAAPHQRYFEKLPLVSTSRGSQSLLAPEM</sequence>
<dbReference type="KEGG" id="dpx:DAPPUDRAFT_275821"/>
<evidence type="ECO:0000313" key="2">
    <source>
        <dbReference type="Proteomes" id="UP000000305"/>
    </source>
</evidence>
<gene>
    <name evidence="1" type="ORF">DAPPUDRAFT_275821</name>
</gene>
<dbReference type="HOGENOM" id="CLU_3016323_0_0_1"/>
<accession>E9I5J5</accession>
<name>E9I5J5_DAPPU</name>
<proteinExistence type="predicted"/>
<evidence type="ECO:0000313" key="1">
    <source>
        <dbReference type="EMBL" id="EFX60735.1"/>
    </source>
</evidence>
<dbReference type="AlphaFoldDB" id="E9I5J5"/>
<organism evidence="1 2">
    <name type="scientific">Daphnia pulex</name>
    <name type="common">Water flea</name>
    <dbReference type="NCBI Taxonomy" id="6669"/>
    <lineage>
        <taxon>Eukaryota</taxon>
        <taxon>Metazoa</taxon>
        <taxon>Ecdysozoa</taxon>
        <taxon>Arthropoda</taxon>
        <taxon>Crustacea</taxon>
        <taxon>Branchiopoda</taxon>
        <taxon>Diplostraca</taxon>
        <taxon>Cladocera</taxon>
        <taxon>Anomopoda</taxon>
        <taxon>Daphniidae</taxon>
        <taxon>Daphnia</taxon>
    </lineage>
</organism>